<dbReference type="Proteomes" id="UP000028712">
    <property type="component" value="Unassembled WGS sequence"/>
</dbReference>
<keyword evidence="1" id="KW-0812">Transmembrane</keyword>
<dbReference type="Pfam" id="PF13630">
    <property type="entry name" value="SdpI"/>
    <property type="match status" value="1"/>
</dbReference>
<proteinExistence type="predicted"/>
<dbReference type="InterPro" id="IPR025962">
    <property type="entry name" value="SdpI/YhfL"/>
</dbReference>
<dbReference type="OrthoDB" id="3173919at2"/>
<dbReference type="EMBL" id="JPRM01000014">
    <property type="protein sequence ID" value="KFF16603.1"/>
    <property type="molecule type" value="Genomic_DNA"/>
</dbReference>
<evidence type="ECO:0000256" key="1">
    <source>
        <dbReference type="SAM" id="Phobius"/>
    </source>
</evidence>
<feature type="transmembrane region" description="Helical" evidence="1">
    <location>
        <begin position="6"/>
        <end position="26"/>
    </location>
</feature>
<accession>A0A086AIT9</accession>
<dbReference type="RefSeq" id="WP_035621608.1">
    <property type="nucleotide sequence ID" value="NZ_JBEWQG010000024.1"/>
</dbReference>
<gene>
    <name evidence="3" type="ORF">B0A62_19510</name>
    <name evidence="2" type="ORF">IW20_10580</name>
</gene>
<reference evidence="3 5" key="2">
    <citation type="submission" date="2016-11" db="EMBL/GenBank/DDBJ databases">
        <title>Whole genomes of Flavobacteriaceae.</title>
        <authorList>
            <person name="Stine C."/>
            <person name="Li C."/>
            <person name="Tadesse D."/>
        </authorList>
    </citation>
    <scope>NUCLEOTIDE SEQUENCE [LARGE SCALE GENOMIC DNA]</scope>
    <source>
        <strain evidence="3 5">ATCC 29551</strain>
    </source>
</reference>
<evidence type="ECO:0000313" key="2">
    <source>
        <dbReference type="EMBL" id="KFF16603.1"/>
    </source>
</evidence>
<sequence length="108" mass="12707">MQTEFLVSIFLFFVSMLLMLFPPKNINRFYGYRTKKSMKNIENWNFLNHFASIAFFVISVCNIIGFCVASLFVDEVNKKVFAIILLAELALLFFVTERKLSEYEKIKL</sequence>
<keyword evidence="1" id="KW-1133">Transmembrane helix</keyword>
<keyword evidence="1" id="KW-0472">Membrane</keyword>
<reference evidence="2 4" key="1">
    <citation type="submission" date="2014-07" db="EMBL/GenBank/DDBJ databases">
        <title>Genome of Flavobacterium hydatis DSM 2063.</title>
        <authorList>
            <person name="Pipes S.E."/>
            <person name="Stropko S.J."/>
            <person name="Newman J.D."/>
        </authorList>
    </citation>
    <scope>NUCLEOTIDE SEQUENCE [LARGE SCALE GENOMIC DNA]</scope>
    <source>
        <strain evidence="2 4">DSM 2063</strain>
    </source>
</reference>
<comment type="caution">
    <text evidence="2">The sequence shown here is derived from an EMBL/GenBank/DDBJ whole genome shotgun (WGS) entry which is preliminary data.</text>
</comment>
<name>A0A086AIT9_FLAHY</name>
<dbReference type="EMBL" id="MUGY01000028">
    <property type="protein sequence ID" value="OXA90262.1"/>
    <property type="molecule type" value="Genomic_DNA"/>
</dbReference>
<evidence type="ECO:0000313" key="4">
    <source>
        <dbReference type="Proteomes" id="UP000028712"/>
    </source>
</evidence>
<dbReference type="Proteomes" id="UP000198424">
    <property type="component" value="Unassembled WGS sequence"/>
</dbReference>
<dbReference type="STRING" id="991.IW20_10580"/>
<dbReference type="AlphaFoldDB" id="A0A086AIT9"/>
<evidence type="ECO:0000313" key="3">
    <source>
        <dbReference type="EMBL" id="OXA90262.1"/>
    </source>
</evidence>
<organism evidence="2 4">
    <name type="scientific">Flavobacterium hydatis</name>
    <name type="common">Cytophaga aquatilis</name>
    <dbReference type="NCBI Taxonomy" id="991"/>
    <lineage>
        <taxon>Bacteria</taxon>
        <taxon>Pseudomonadati</taxon>
        <taxon>Bacteroidota</taxon>
        <taxon>Flavobacteriia</taxon>
        <taxon>Flavobacteriales</taxon>
        <taxon>Flavobacteriaceae</taxon>
        <taxon>Flavobacterium</taxon>
    </lineage>
</organism>
<protein>
    <recommendedName>
        <fullName evidence="6">SdpI/YhfL protein family</fullName>
    </recommendedName>
</protein>
<keyword evidence="5" id="KW-1185">Reference proteome</keyword>
<evidence type="ECO:0008006" key="6">
    <source>
        <dbReference type="Google" id="ProtNLM"/>
    </source>
</evidence>
<feature type="transmembrane region" description="Helical" evidence="1">
    <location>
        <begin position="79"/>
        <end position="96"/>
    </location>
</feature>
<feature type="transmembrane region" description="Helical" evidence="1">
    <location>
        <begin position="46"/>
        <end position="73"/>
    </location>
</feature>
<evidence type="ECO:0000313" key="5">
    <source>
        <dbReference type="Proteomes" id="UP000198424"/>
    </source>
</evidence>